<dbReference type="InterPro" id="IPR044957">
    <property type="entry name" value="Ribosomal_bL32_bact"/>
</dbReference>
<dbReference type="EMBL" id="JACIIZ010000002">
    <property type="protein sequence ID" value="MBB6250265.1"/>
    <property type="molecule type" value="Genomic_DNA"/>
</dbReference>
<keyword evidence="7" id="KW-1185">Reference proteome</keyword>
<dbReference type="SUPFAM" id="SSF57829">
    <property type="entry name" value="Zn-binding ribosomal proteins"/>
    <property type="match status" value="1"/>
</dbReference>
<dbReference type="InterPro" id="IPR011332">
    <property type="entry name" value="Ribosomal_zn-bd"/>
</dbReference>
<dbReference type="PANTHER" id="PTHR35534">
    <property type="entry name" value="50S RIBOSOMAL PROTEIN L32"/>
    <property type="match status" value="1"/>
</dbReference>
<gene>
    <name evidence="5" type="primary">rpmF</name>
    <name evidence="6" type="ORF">FHS74_000806</name>
</gene>
<dbReference type="GO" id="GO:0015934">
    <property type="term" value="C:large ribosomal subunit"/>
    <property type="evidence" value="ECO:0007669"/>
    <property type="project" value="InterPro"/>
</dbReference>
<proteinExistence type="inferred from homology"/>
<dbReference type="Proteomes" id="UP000539175">
    <property type="component" value="Unassembled WGS sequence"/>
</dbReference>
<dbReference type="HAMAP" id="MF_00340">
    <property type="entry name" value="Ribosomal_bL32"/>
    <property type="match status" value="1"/>
</dbReference>
<keyword evidence="2 5" id="KW-0689">Ribosomal protein</keyword>
<keyword evidence="3 5" id="KW-0687">Ribonucleoprotein</keyword>
<evidence type="ECO:0000313" key="6">
    <source>
        <dbReference type="EMBL" id="MBB6250265.1"/>
    </source>
</evidence>
<protein>
    <recommendedName>
        <fullName evidence="4 5">Large ribosomal subunit protein bL32</fullName>
    </recommendedName>
</protein>
<reference evidence="6 7" key="1">
    <citation type="submission" date="2020-08" db="EMBL/GenBank/DDBJ databases">
        <title>Genomic Encyclopedia of Type Strains, Phase IV (KMG-IV): sequencing the most valuable type-strain genomes for metagenomic binning, comparative biology and taxonomic classification.</title>
        <authorList>
            <person name="Goeker M."/>
        </authorList>
    </citation>
    <scope>NUCLEOTIDE SEQUENCE [LARGE SCALE GENOMIC DNA]</scope>
    <source>
        <strain evidence="6 7">DSM 22198</strain>
    </source>
</reference>
<comment type="caution">
    <text evidence="6">The sequence shown here is derived from an EMBL/GenBank/DDBJ whole genome shotgun (WGS) entry which is preliminary data.</text>
</comment>
<evidence type="ECO:0000256" key="2">
    <source>
        <dbReference type="ARBA" id="ARBA00022980"/>
    </source>
</evidence>
<organism evidence="6 7">
    <name type="scientific">Nitrospirillum iridis</name>
    <dbReference type="NCBI Taxonomy" id="765888"/>
    <lineage>
        <taxon>Bacteria</taxon>
        <taxon>Pseudomonadati</taxon>
        <taxon>Pseudomonadota</taxon>
        <taxon>Alphaproteobacteria</taxon>
        <taxon>Rhodospirillales</taxon>
        <taxon>Azospirillaceae</taxon>
        <taxon>Nitrospirillum</taxon>
    </lineage>
</organism>
<evidence type="ECO:0000256" key="3">
    <source>
        <dbReference type="ARBA" id="ARBA00023274"/>
    </source>
</evidence>
<evidence type="ECO:0000256" key="5">
    <source>
        <dbReference type="HAMAP-Rule" id="MF_00340"/>
    </source>
</evidence>
<evidence type="ECO:0000256" key="4">
    <source>
        <dbReference type="ARBA" id="ARBA00035178"/>
    </source>
</evidence>
<evidence type="ECO:0000313" key="7">
    <source>
        <dbReference type="Proteomes" id="UP000539175"/>
    </source>
</evidence>
<name>A0A7X0AUE1_9PROT</name>
<sequence length="49" mass="5166">MRRSHHAISAGAHHECSNCGELTRPHHVCGSCGHYDGREVVVDTAAAAA</sequence>
<dbReference type="PANTHER" id="PTHR35534:SF1">
    <property type="entry name" value="LARGE RIBOSOMAL SUBUNIT PROTEIN BL32"/>
    <property type="match status" value="1"/>
</dbReference>
<dbReference type="InterPro" id="IPR002677">
    <property type="entry name" value="Ribosomal_bL32"/>
</dbReference>
<dbReference type="GO" id="GO:0006412">
    <property type="term" value="P:translation"/>
    <property type="evidence" value="ECO:0007669"/>
    <property type="project" value="UniProtKB-UniRule"/>
</dbReference>
<dbReference type="Pfam" id="PF01783">
    <property type="entry name" value="Ribosomal_L32p"/>
    <property type="match status" value="1"/>
</dbReference>
<accession>A0A7X0AUE1</accession>
<dbReference type="AlphaFoldDB" id="A0A7X0AUE1"/>
<dbReference type="GO" id="GO:0003735">
    <property type="term" value="F:structural constituent of ribosome"/>
    <property type="evidence" value="ECO:0007669"/>
    <property type="project" value="InterPro"/>
</dbReference>
<evidence type="ECO:0000256" key="1">
    <source>
        <dbReference type="ARBA" id="ARBA00008560"/>
    </source>
</evidence>
<comment type="similarity">
    <text evidence="1 5">Belongs to the bacterial ribosomal protein bL32 family.</text>
</comment>
<dbReference type="NCBIfam" id="TIGR01031">
    <property type="entry name" value="rpmF_bact"/>
    <property type="match status" value="1"/>
</dbReference>